<keyword evidence="5" id="KW-0694">RNA-binding</keyword>
<feature type="compositionally biased region" description="Low complexity" evidence="6">
    <location>
        <begin position="101"/>
        <end position="116"/>
    </location>
</feature>
<dbReference type="EMBL" id="CAJFCW020000005">
    <property type="protein sequence ID" value="CAG9119831.1"/>
    <property type="molecule type" value="Genomic_DNA"/>
</dbReference>
<comment type="caution">
    <text evidence="8">The sequence shown here is derived from an EMBL/GenBank/DDBJ whole genome shotgun (WGS) entry which is preliminary data.</text>
</comment>
<dbReference type="GO" id="GO:0000932">
    <property type="term" value="C:P-body"/>
    <property type="evidence" value="ECO:0007669"/>
    <property type="project" value="TreeGrafter"/>
</dbReference>
<evidence type="ECO:0000259" key="7">
    <source>
        <dbReference type="SMART" id="SM00454"/>
    </source>
</evidence>
<feature type="compositionally biased region" description="Basic and acidic residues" evidence="6">
    <location>
        <begin position="353"/>
        <end position="365"/>
    </location>
</feature>
<evidence type="ECO:0000256" key="3">
    <source>
        <dbReference type="ARBA" id="ARBA00022490"/>
    </source>
</evidence>
<dbReference type="Pfam" id="PF00536">
    <property type="entry name" value="SAM_1"/>
    <property type="match status" value="1"/>
</dbReference>
<reference evidence="8" key="1">
    <citation type="submission" date="2020-09" db="EMBL/GenBank/DDBJ databases">
        <authorList>
            <person name="Kikuchi T."/>
        </authorList>
    </citation>
    <scope>NUCLEOTIDE SEQUENCE</scope>
    <source>
        <strain evidence="8">SH1</strain>
    </source>
</reference>
<dbReference type="SMART" id="SM00454">
    <property type="entry name" value="SAM"/>
    <property type="match status" value="1"/>
</dbReference>
<gene>
    <name evidence="8" type="ORF">BOKJ2_LOCUS11048</name>
</gene>
<evidence type="ECO:0000256" key="6">
    <source>
        <dbReference type="SAM" id="MobiDB-lite"/>
    </source>
</evidence>
<dbReference type="CDD" id="cd09557">
    <property type="entry name" value="SAM_Smaug"/>
    <property type="match status" value="1"/>
</dbReference>
<dbReference type="PANTHER" id="PTHR12515:SF5">
    <property type="entry name" value="PROTEIN SMAUG"/>
    <property type="match status" value="1"/>
</dbReference>
<dbReference type="InterPro" id="IPR050897">
    <property type="entry name" value="SMAUG/VTS1_RNA-bind"/>
</dbReference>
<feature type="region of interest" description="Disordered" evidence="6">
    <location>
        <begin position="344"/>
        <end position="411"/>
    </location>
</feature>
<feature type="region of interest" description="Disordered" evidence="6">
    <location>
        <begin position="557"/>
        <end position="584"/>
    </location>
</feature>
<accession>A0A811L5B5</accession>
<dbReference type="InterPro" id="IPR013761">
    <property type="entry name" value="SAM/pointed_sf"/>
</dbReference>
<dbReference type="InterPro" id="IPR037093">
    <property type="entry name" value="PHAT_dom_sf"/>
</dbReference>
<dbReference type="Proteomes" id="UP000614601">
    <property type="component" value="Unassembled WGS sequence"/>
</dbReference>
<keyword evidence="3" id="KW-0963">Cytoplasm</keyword>
<dbReference type="InterPro" id="IPR037634">
    <property type="entry name" value="Smaug_SAM"/>
</dbReference>
<dbReference type="PANTHER" id="PTHR12515">
    <property type="entry name" value="STERILE ALPHA MOTIF DOMAIN CONTAINING PROTEIN 4-RELATED"/>
    <property type="match status" value="1"/>
</dbReference>
<evidence type="ECO:0000256" key="2">
    <source>
        <dbReference type="ARBA" id="ARBA00008232"/>
    </source>
</evidence>
<comment type="subcellular location">
    <subcellularLocation>
        <location evidence="1">Cytoplasm</location>
    </subcellularLocation>
</comment>
<evidence type="ECO:0000256" key="5">
    <source>
        <dbReference type="ARBA" id="ARBA00022884"/>
    </source>
</evidence>
<keyword evidence="9" id="KW-1185">Reference proteome</keyword>
<sequence>MFYNPSVAPPQLQRVIPGGWCPAYGQAQFPKPVYHQPDYAPPKLMDKTTHVPRSALPQSQLRRYSANAPENKKPQTATVSGNQQRSQPPRRDSKGNLRKQYSNSRSNNGSRSTSYNMQSNNTFNKRLANMSQLPAQSAPSTFNFHPGMKDIPIWLKGLRLHKYTKLFEEMTYEQMMALNEDALEKRQVTKGARRKILQSLDKLKDRSQLIRQLEKCIDENGDVRCLIVELSSMLNTPIAAYEPTYIPRPSNYMIDAIGIPGEQIPDENLPGHIARLTIRLHEYLFRNGQPQLKNLDFEEEYFSKLFQTYDRILNNEAFTMRQKCCINECKRVLLRYTHEKKAFSSRFTTPSRRNSDPRQDVHSDDSGLACTPPSQLLNSPSRSPEVDRHLCRSAPTSPLPQNSPSPDAYVKNNNVAHAGYGTQNLWYNTDSSCSSSTSYNSNVAPQTTATQRSTFVQKPCEMNEKDKTTLLRLLDNNPGLYNYLLNQLPRYHQPVNTQQPKQKYPARVMSYMYNDYVAPEPAAPGPLTAAEKLRFIASSADSPDALNRALNAAMGQLNRDSQVDYSKKPEVRREQPKPTWPQPTQHVQECHLPYLEKPSEDSLASALKALSMRSNEQKPAPSLYDPWKSGFDFLSPPETSLRASDVNPQPMDNPLHRLLNGADSFYTSSSNRPTTLNSVEDPFYTQSGSTGTLFQAFRPLTCNGAVH</sequence>
<evidence type="ECO:0000256" key="1">
    <source>
        <dbReference type="ARBA" id="ARBA00004496"/>
    </source>
</evidence>
<dbReference type="InterPro" id="IPR001660">
    <property type="entry name" value="SAM"/>
</dbReference>
<dbReference type="GO" id="GO:0030371">
    <property type="term" value="F:translation repressor activity"/>
    <property type="evidence" value="ECO:0007669"/>
    <property type="project" value="InterPro"/>
</dbReference>
<dbReference type="Proteomes" id="UP000783686">
    <property type="component" value="Unassembled WGS sequence"/>
</dbReference>
<dbReference type="Gene3D" id="1.25.40.170">
    <property type="entry name" value="Smaug, PHAT domain"/>
    <property type="match status" value="1"/>
</dbReference>
<dbReference type="OrthoDB" id="2155283at2759"/>
<name>A0A811L5B5_9BILA</name>
<feature type="compositionally biased region" description="Polar residues" evidence="6">
    <location>
        <begin position="372"/>
        <end position="382"/>
    </location>
</feature>
<protein>
    <recommendedName>
        <fullName evidence="7">SAM domain-containing protein</fullName>
    </recommendedName>
</protein>
<organism evidence="8 9">
    <name type="scientific">Bursaphelenchus okinawaensis</name>
    <dbReference type="NCBI Taxonomy" id="465554"/>
    <lineage>
        <taxon>Eukaryota</taxon>
        <taxon>Metazoa</taxon>
        <taxon>Ecdysozoa</taxon>
        <taxon>Nematoda</taxon>
        <taxon>Chromadorea</taxon>
        <taxon>Rhabditida</taxon>
        <taxon>Tylenchina</taxon>
        <taxon>Tylenchomorpha</taxon>
        <taxon>Aphelenchoidea</taxon>
        <taxon>Aphelenchoididae</taxon>
        <taxon>Bursaphelenchus</taxon>
    </lineage>
</organism>
<proteinExistence type="inferred from homology"/>
<dbReference type="AlphaFoldDB" id="A0A811L5B5"/>
<dbReference type="Gene3D" id="1.10.150.50">
    <property type="entry name" value="Transcription Factor, Ets-1"/>
    <property type="match status" value="1"/>
</dbReference>
<feature type="compositionally biased region" description="Polar residues" evidence="6">
    <location>
        <begin position="74"/>
        <end position="87"/>
    </location>
</feature>
<comment type="similarity">
    <text evidence="2">Belongs to the SMAUG family.</text>
</comment>
<feature type="region of interest" description="Disordered" evidence="6">
    <location>
        <begin position="54"/>
        <end position="118"/>
    </location>
</feature>
<dbReference type="GO" id="GO:0000289">
    <property type="term" value="P:nuclear-transcribed mRNA poly(A) tail shortening"/>
    <property type="evidence" value="ECO:0007669"/>
    <property type="project" value="TreeGrafter"/>
</dbReference>
<dbReference type="GO" id="GO:0003729">
    <property type="term" value="F:mRNA binding"/>
    <property type="evidence" value="ECO:0007669"/>
    <property type="project" value="TreeGrafter"/>
</dbReference>
<keyword evidence="4" id="KW-0678">Repressor</keyword>
<dbReference type="SUPFAM" id="SSF47769">
    <property type="entry name" value="SAM/Pointed domain"/>
    <property type="match status" value="1"/>
</dbReference>
<evidence type="ECO:0000313" key="8">
    <source>
        <dbReference type="EMBL" id="CAD5224376.1"/>
    </source>
</evidence>
<evidence type="ECO:0000256" key="4">
    <source>
        <dbReference type="ARBA" id="ARBA00022491"/>
    </source>
</evidence>
<dbReference type="EMBL" id="CAJFDH010000005">
    <property type="protein sequence ID" value="CAD5224376.1"/>
    <property type="molecule type" value="Genomic_DNA"/>
</dbReference>
<feature type="domain" description="SAM" evidence="7">
    <location>
        <begin position="144"/>
        <end position="206"/>
    </location>
</feature>
<feature type="compositionally biased region" description="Basic and acidic residues" evidence="6">
    <location>
        <begin position="561"/>
        <end position="576"/>
    </location>
</feature>
<evidence type="ECO:0000313" key="9">
    <source>
        <dbReference type="Proteomes" id="UP000614601"/>
    </source>
</evidence>